<name>A0A1U7HMR9_9CYAN</name>
<dbReference type="FunFam" id="1.10.287.130:FF:000070">
    <property type="entry name" value="Histidine kinase sensor protein"/>
    <property type="match status" value="1"/>
</dbReference>
<dbReference type="SMART" id="SM00387">
    <property type="entry name" value="HATPase_c"/>
    <property type="match status" value="1"/>
</dbReference>
<evidence type="ECO:0000256" key="3">
    <source>
        <dbReference type="ARBA" id="ARBA00022553"/>
    </source>
</evidence>
<keyword evidence="9" id="KW-0812">Transmembrane</keyword>
<dbReference type="EC" id="2.7.13.3" evidence="2"/>
<dbReference type="SUPFAM" id="SSF47384">
    <property type="entry name" value="Homodimeric domain of signal transducing histidine kinase"/>
    <property type="match status" value="1"/>
</dbReference>
<dbReference type="InterPro" id="IPR005467">
    <property type="entry name" value="His_kinase_dom"/>
</dbReference>
<evidence type="ECO:0000259" key="12">
    <source>
        <dbReference type="PROSITE" id="PS50113"/>
    </source>
</evidence>
<dbReference type="InterPro" id="IPR035965">
    <property type="entry name" value="PAS-like_dom_sf"/>
</dbReference>
<dbReference type="CDD" id="cd00082">
    <property type="entry name" value="HisKA"/>
    <property type="match status" value="1"/>
</dbReference>
<dbReference type="PRINTS" id="PR00344">
    <property type="entry name" value="BCTRLSENSOR"/>
</dbReference>
<dbReference type="PROSITE" id="PS50112">
    <property type="entry name" value="PAS"/>
    <property type="match status" value="2"/>
</dbReference>
<feature type="domain" description="Histidine kinase" evidence="10">
    <location>
        <begin position="585"/>
        <end position="800"/>
    </location>
</feature>
<dbReference type="InterPro" id="IPR000014">
    <property type="entry name" value="PAS"/>
</dbReference>
<feature type="transmembrane region" description="Helical" evidence="9">
    <location>
        <begin position="95"/>
        <end position="117"/>
    </location>
</feature>
<protein>
    <recommendedName>
        <fullName evidence="2">histidine kinase</fullName>
        <ecNumber evidence="2">2.7.13.3</ecNumber>
    </recommendedName>
</protein>
<dbReference type="Gene3D" id="3.30.565.10">
    <property type="entry name" value="Histidine kinase-like ATPase, C-terminal domain"/>
    <property type="match status" value="1"/>
</dbReference>
<dbReference type="Proteomes" id="UP000186868">
    <property type="component" value="Unassembled WGS sequence"/>
</dbReference>
<dbReference type="SMART" id="SM00091">
    <property type="entry name" value="PAS"/>
    <property type="match status" value="2"/>
</dbReference>
<dbReference type="NCBIfam" id="TIGR00229">
    <property type="entry name" value="sensory_box"/>
    <property type="match status" value="2"/>
</dbReference>
<keyword evidence="9" id="KW-1133">Transmembrane helix</keyword>
<feature type="transmembrane region" description="Helical" evidence="9">
    <location>
        <begin position="45"/>
        <end position="63"/>
    </location>
</feature>
<dbReference type="Pfam" id="PF13426">
    <property type="entry name" value="PAS_9"/>
    <property type="match status" value="1"/>
</dbReference>
<dbReference type="InterPro" id="IPR050351">
    <property type="entry name" value="BphY/WalK/GraS-like"/>
</dbReference>
<dbReference type="Pfam" id="PF08447">
    <property type="entry name" value="PAS_3"/>
    <property type="match status" value="1"/>
</dbReference>
<feature type="transmembrane region" description="Helical" evidence="9">
    <location>
        <begin position="12"/>
        <end position="33"/>
    </location>
</feature>
<gene>
    <name evidence="13" type="ORF">NIES593_06255</name>
</gene>
<dbReference type="InterPro" id="IPR036890">
    <property type="entry name" value="HATPase_C_sf"/>
</dbReference>
<accession>A0A1U7HMR9</accession>
<dbReference type="Pfam" id="PF00512">
    <property type="entry name" value="HisKA"/>
    <property type="match status" value="1"/>
</dbReference>
<feature type="transmembrane region" description="Helical" evidence="9">
    <location>
        <begin position="276"/>
        <end position="297"/>
    </location>
</feature>
<evidence type="ECO:0000256" key="8">
    <source>
        <dbReference type="SAM" id="Coils"/>
    </source>
</evidence>
<evidence type="ECO:0000256" key="6">
    <source>
        <dbReference type="ARBA" id="ARBA00023012"/>
    </source>
</evidence>
<dbReference type="PROSITE" id="PS50109">
    <property type="entry name" value="HIS_KIN"/>
    <property type="match status" value="1"/>
</dbReference>
<dbReference type="SMART" id="SM00388">
    <property type="entry name" value="HisKA"/>
    <property type="match status" value="1"/>
</dbReference>
<dbReference type="STRING" id="1921803.NIES593_06255"/>
<comment type="catalytic activity">
    <reaction evidence="1">
        <text>ATP + protein L-histidine = ADP + protein N-phospho-L-histidine.</text>
        <dbReference type="EC" id="2.7.13.3"/>
    </reaction>
</comment>
<keyword evidence="7 9" id="KW-0472">Membrane</keyword>
<keyword evidence="3" id="KW-0597">Phosphoprotein</keyword>
<dbReference type="InterPro" id="IPR001610">
    <property type="entry name" value="PAC"/>
</dbReference>
<evidence type="ECO:0000259" key="11">
    <source>
        <dbReference type="PROSITE" id="PS50112"/>
    </source>
</evidence>
<dbReference type="PROSITE" id="PS50113">
    <property type="entry name" value="PAC"/>
    <property type="match status" value="1"/>
</dbReference>
<dbReference type="InterPro" id="IPR000700">
    <property type="entry name" value="PAS-assoc_C"/>
</dbReference>
<dbReference type="AlphaFoldDB" id="A0A1U7HMR9"/>
<dbReference type="InterPro" id="IPR004358">
    <property type="entry name" value="Sig_transdc_His_kin-like_C"/>
</dbReference>
<feature type="transmembrane region" description="Helical" evidence="9">
    <location>
        <begin position="244"/>
        <end position="264"/>
    </location>
</feature>
<evidence type="ECO:0000256" key="2">
    <source>
        <dbReference type="ARBA" id="ARBA00012438"/>
    </source>
</evidence>
<feature type="transmembrane region" description="Helical" evidence="9">
    <location>
        <begin position="174"/>
        <end position="194"/>
    </location>
</feature>
<dbReference type="InterPro" id="IPR036097">
    <property type="entry name" value="HisK_dim/P_sf"/>
</dbReference>
<dbReference type="CDD" id="cd00130">
    <property type="entry name" value="PAS"/>
    <property type="match status" value="2"/>
</dbReference>
<dbReference type="GO" id="GO:0000156">
    <property type="term" value="F:phosphorelay response regulator activity"/>
    <property type="evidence" value="ECO:0007669"/>
    <property type="project" value="TreeGrafter"/>
</dbReference>
<keyword evidence="5" id="KW-0418">Kinase</keyword>
<evidence type="ECO:0000313" key="13">
    <source>
        <dbReference type="EMBL" id="OKH24815.1"/>
    </source>
</evidence>
<feature type="transmembrane region" description="Helical" evidence="9">
    <location>
        <begin position="200"/>
        <end position="224"/>
    </location>
</feature>
<feature type="domain" description="PAS" evidence="11">
    <location>
        <begin position="456"/>
        <end position="505"/>
    </location>
</feature>
<evidence type="ECO:0000256" key="7">
    <source>
        <dbReference type="ARBA" id="ARBA00023136"/>
    </source>
</evidence>
<dbReference type="GO" id="GO:0007234">
    <property type="term" value="P:osmosensory signaling via phosphorelay pathway"/>
    <property type="evidence" value="ECO:0007669"/>
    <property type="project" value="TreeGrafter"/>
</dbReference>
<feature type="domain" description="PAC" evidence="12">
    <location>
        <begin position="392"/>
        <end position="441"/>
    </location>
</feature>
<keyword evidence="6" id="KW-0902">Two-component regulatory system</keyword>
<keyword evidence="4" id="KW-0808">Transferase</keyword>
<dbReference type="PANTHER" id="PTHR42878">
    <property type="entry name" value="TWO-COMPONENT HISTIDINE KINASE"/>
    <property type="match status" value="1"/>
</dbReference>
<dbReference type="PROSITE" id="PS51257">
    <property type="entry name" value="PROKAR_LIPOPROTEIN"/>
    <property type="match status" value="1"/>
</dbReference>
<dbReference type="GO" id="GO:0000155">
    <property type="term" value="F:phosphorelay sensor kinase activity"/>
    <property type="evidence" value="ECO:0007669"/>
    <property type="project" value="InterPro"/>
</dbReference>
<comment type="caution">
    <text evidence="13">The sequence shown here is derived from an EMBL/GenBank/DDBJ whole genome shotgun (WGS) entry which is preliminary data.</text>
</comment>
<evidence type="ECO:0000256" key="4">
    <source>
        <dbReference type="ARBA" id="ARBA00022679"/>
    </source>
</evidence>
<dbReference type="InterPro" id="IPR003661">
    <property type="entry name" value="HisK_dim/P_dom"/>
</dbReference>
<dbReference type="SUPFAM" id="SSF55874">
    <property type="entry name" value="ATPase domain of HSP90 chaperone/DNA topoisomerase II/histidine kinase"/>
    <property type="match status" value="1"/>
</dbReference>
<dbReference type="InterPro" id="IPR003594">
    <property type="entry name" value="HATPase_dom"/>
</dbReference>
<evidence type="ECO:0000313" key="14">
    <source>
        <dbReference type="Proteomes" id="UP000186868"/>
    </source>
</evidence>
<dbReference type="Pfam" id="PF02518">
    <property type="entry name" value="HATPase_c"/>
    <property type="match status" value="1"/>
</dbReference>
<evidence type="ECO:0000256" key="9">
    <source>
        <dbReference type="SAM" id="Phobius"/>
    </source>
</evidence>
<dbReference type="SUPFAM" id="SSF55785">
    <property type="entry name" value="PYP-like sensor domain (PAS domain)"/>
    <property type="match status" value="2"/>
</dbReference>
<dbReference type="EMBL" id="MRCB01000005">
    <property type="protein sequence ID" value="OKH24815.1"/>
    <property type="molecule type" value="Genomic_DNA"/>
</dbReference>
<evidence type="ECO:0000256" key="5">
    <source>
        <dbReference type="ARBA" id="ARBA00022777"/>
    </source>
</evidence>
<keyword evidence="14" id="KW-1185">Reference proteome</keyword>
<dbReference type="SMART" id="SM00086">
    <property type="entry name" value="PAC"/>
    <property type="match status" value="2"/>
</dbReference>
<feature type="coiled-coil region" evidence="8">
    <location>
        <begin position="547"/>
        <end position="578"/>
    </location>
</feature>
<dbReference type="PANTHER" id="PTHR42878:SF15">
    <property type="entry name" value="BACTERIOPHYTOCHROME"/>
    <property type="match status" value="1"/>
</dbReference>
<evidence type="ECO:0000256" key="1">
    <source>
        <dbReference type="ARBA" id="ARBA00000085"/>
    </source>
</evidence>
<dbReference type="GO" id="GO:0016020">
    <property type="term" value="C:membrane"/>
    <property type="evidence" value="ECO:0007669"/>
    <property type="project" value="UniProtKB-SubCell"/>
</dbReference>
<keyword evidence="8" id="KW-0175">Coiled coil</keyword>
<sequence>MRSLCNSKVVRAIPLVASLITLLVGCLVLLGWLKSGFVAMGSTMKANSAVAFILAGISLGLTVKSEGRLLGDGETRRHRDKEMGGREKHRRMGRLVADSCAIAVFLIGLLTLAQYLFGWNLGIDELLVRDSPIFSQTKYPGRMEDNTALSFCLIGGALWLLPRQTHRGDGLAQLLTAVAVAIAFLALAGYAYGVDTFHRFFVYSTSMAWHTALAFIVLCIGILFVRPDRGLMEPLASDFNGGIVARRLIPTAIVTPLLLGWSILQGQKLGAYHPVFSFTLLVVSLSIIYFILIWRTAIALNRIDRKRTQIESALRQSQERLKLFAESDLVGLLFGDVYGRIHQANNAFLKIVGYTREDMEAGRLRWDKITPPEYLPLDEISIAEARVRGLCTPYEKEYIRKDGRRVWVLIGYVLLGEEREESIAFILDISDRKRAELERDRFFNLSLDILGVAGIDGYFKRLNPACERLLGYTPTELMSQPYIEFVHPDDRDRTLAQAQKLATGATTLNFENRYRCKDGSYKWLLWNTFPVIEEGLFYTVAHDITNRKQIEAEIRQFNVTLEEQVQQRTAQLEAANKELESFSYSVSHDLRAPLRHIAGFVDLLQKRLQQTELDSTSQRYLNIIVETTKQAGELIDDLLTFSRMGRTEMRYAAIDMNFLVSEVLSDLRPEMQNREINLHIDELPTVRADPSMLRLVWQNLLENALKYTKLSPQTEISVGSHLTEQEVIFFVKDNGIGFDMRYVHKLFGVFQRLHSDPQFEGTGVGLANIQRIIHRHGGRVWAEGAVNEGATFYFALPKELEVRSGE</sequence>
<dbReference type="InterPro" id="IPR013655">
    <property type="entry name" value="PAS_fold_3"/>
</dbReference>
<dbReference type="GO" id="GO:0030295">
    <property type="term" value="F:protein kinase activator activity"/>
    <property type="evidence" value="ECO:0007669"/>
    <property type="project" value="TreeGrafter"/>
</dbReference>
<reference evidence="13 14" key="1">
    <citation type="submission" date="2016-11" db="EMBL/GenBank/DDBJ databases">
        <title>Draft Genome Sequences of Nine Cyanobacterial Strains from Diverse Habitats.</title>
        <authorList>
            <person name="Zhu T."/>
            <person name="Hou S."/>
            <person name="Lu X."/>
            <person name="Hess W.R."/>
        </authorList>
    </citation>
    <scope>NUCLEOTIDE SEQUENCE [LARGE SCALE GENOMIC DNA]</scope>
    <source>
        <strain evidence="13 14">NIES-593</strain>
    </source>
</reference>
<organism evidence="13 14">
    <name type="scientific">Hydrococcus rivularis NIES-593</name>
    <dbReference type="NCBI Taxonomy" id="1921803"/>
    <lineage>
        <taxon>Bacteria</taxon>
        <taxon>Bacillati</taxon>
        <taxon>Cyanobacteriota</taxon>
        <taxon>Cyanophyceae</taxon>
        <taxon>Pleurocapsales</taxon>
        <taxon>Hydrococcaceae</taxon>
        <taxon>Hydrococcus</taxon>
    </lineage>
</organism>
<proteinExistence type="predicted"/>
<feature type="domain" description="PAS" evidence="11">
    <location>
        <begin position="317"/>
        <end position="359"/>
    </location>
</feature>
<dbReference type="Gene3D" id="3.30.450.20">
    <property type="entry name" value="PAS domain"/>
    <property type="match status" value="2"/>
</dbReference>
<dbReference type="FunFam" id="3.30.565.10:FF:000006">
    <property type="entry name" value="Sensor histidine kinase WalK"/>
    <property type="match status" value="1"/>
</dbReference>
<dbReference type="Gene3D" id="1.10.287.130">
    <property type="match status" value="1"/>
</dbReference>
<evidence type="ECO:0000259" key="10">
    <source>
        <dbReference type="PROSITE" id="PS50109"/>
    </source>
</evidence>